<organism evidence="1 2">
    <name type="scientific">Kumtagia ephedrae</name>
    <dbReference type="NCBI Taxonomy" id="2116701"/>
    <lineage>
        <taxon>Bacteria</taxon>
        <taxon>Pseudomonadati</taxon>
        <taxon>Pseudomonadota</taxon>
        <taxon>Alphaproteobacteria</taxon>
        <taxon>Hyphomicrobiales</taxon>
        <taxon>Phyllobacteriaceae</taxon>
        <taxon>Kumtagia</taxon>
    </lineage>
</organism>
<dbReference type="NCBIfam" id="TIGR01509">
    <property type="entry name" value="HAD-SF-IA-v3"/>
    <property type="match status" value="1"/>
</dbReference>
<evidence type="ECO:0000313" key="1">
    <source>
        <dbReference type="EMBL" id="PSJ65132.1"/>
    </source>
</evidence>
<dbReference type="PANTHER" id="PTHR47829">
    <property type="entry name" value="HYDROLASE, PUTATIVE (AFU_ORTHOLOGUE AFUA_1G12880)-RELATED"/>
    <property type="match status" value="1"/>
</dbReference>
<dbReference type="SUPFAM" id="SSF56784">
    <property type="entry name" value="HAD-like"/>
    <property type="match status" value="1"/>
</dbReference>
<dbReference type="PRINTS" id="PR00413">
    <property type="entry name" value="HADHALOGNASE"/>
</dbReference>
<dbReference type="GO" id="GO:0016787">
    <property type="term" value="F:hydrolase activity"/>
    <property type="evidence" value="ECO:0007669"/>
    <property type="project" value="UniProtKB-KW"/>
</dbReference>
<gene>
    <name evidence="1" type="ORF">C7I84_01940</name>
</gene>
<keyword evidence="2" id="KW-1185">Reference proteome</keyword>
<dbReference type="Pfam" id="PF00702">
    <property type="entry name" value="Hydrolase"/>
    <property type="match status" value="1"/>
</dbReference>
<name>A0A2P7SRM2_9HYPH</name>
<dbReference type="Gene3D" id="3.40.50.1000">
    <property type="entry name" value="HAD superfamily/HAD-like"/>
    <property type="match status" value="1"/>
</dbReference>
<dbReference type="Proteomes" id="UP000241229">
    <property type="component" value="Unassembled WGS sequence"/>
</dbReference>
<dbReference type="InterPro" id="IPR023214">
    <property type="entry name" value="HAD_sf"/>
</dbReference>
<dbReference type="PANTHER" id="PTHR47829:SF1">
    <property type="entry name" value="HAD FAMILY PHOSPHATASE"/>
    <property type="match status" value="1"/>
</dbReference>
<sequence length="227" mass="25051">MSAPKALVLDFGGVVTRTLFETHDLTERALGLPTGTLQWRGPFEPGSDPLWRAMQAGEISERDYWLTRTREVGRLVGEEWQRMETFVRRARGADPEAVVRPEAAAAIRIAHDAGIRLAILSNELDLFYGSDFRARLPLLSLFEAIVDATYTQVLKPDARAYAAVAEALGLPAEDCVFVDDQHRNSAGADAAGMRAVLFDVRDPFRSFDEALGHFGLALAMPERSIHA</sequence>
<dbReference type="EMBL" id="PXYK01000002">
    <property type="protein sequence ID" value="PSJ65132.1"/>
    <property type="molecule type" value="Genomic_DNA"/>
</dbReference>
<protein>
    <submittedName>
        <fullName evidence="1">HAD family hydrolase</fullName>
    </submittedName>
</protein>
<dbReference type="InterPro" id="IPR006439">
    <property type="entry name" value="HAD-SF_hydro_IA"/>
</dbReference>
<dbReference type="SFLD" id="SFLDS00003">
    <property type="entry name" value="Haloacid_Dehalogenase"/>
    <property type="match status" value="1"/>
</dbReference>
<evidence type="ECO:0000313" key="2">
    <source>
        <dbReference type="Proteomes" id="UP000241229"/>
    </source>
</evidence>
<dbReference type="InterPro" id="IPR052898">
    <property type="entry name" value="ACAD10-like"/>
</dbReference>
<dbReference type="SFLD" id="SFLDG01129">
    <property type="entry name" value="C1.5:_HAD__Beta-PGM__Phosphata"/>
    <property type="match status" value="1"/>
</dbReference>
<dbReference type="OrthoDB" id="9807742at2"/>
<dbReference type="RefSeq" id="WP_106770472.1">
    <property type="nucleotide sequence ID" value="NZ_PXYK01000002.1"/>
</dbReference>
<dbReference type="InterPro" id="IPR036412">
    <property type="entry name" value="HAD-like_sf"/>
</dbReference>
<keyword evidence="1" id="KW-0378">Hydrolase</keyword>
<reference evidence="1 2" key="1">
    <citation type="submission" date="2018-03" db="EMBL/GenBank/DDBJ databases">
        <title>The draft genome of Mesorhizobium sp. 6GN-30.</title>
        <authorList>
            <person name="Liu L."/>
            <person name="Li L."/>
            <person name="Wang T."/>
            <person name="Zhang X."/>
            <person name="Liang L."/>
        </authorList>
    </citation>
    <scope>NUCLEOTIDE SEQUENCE [LARGE SCALE GENOMIC DNA]</scope>
    <source>
        <strain evidence="1 2">6GN30</strain>
    </source>
</reference>
<proteinExistence type="predicted"/>
<dbReference type="AlphaFoldDB" id="A0A2P7SRM2"/>
<accession>A0A2P7SRM2</accession>
<comment type="caution">
    <text evidence="1">The sequence shown here is derived from an EMBL/GenBank/DDBJ whole genome shotgun (WGS) entry which is preliminary data.</text>
</comment>